<dbReference type="InterPro" id="IPR017850">
    <property type="entry name" value="Alkaline_phosphatase_core_sf"/>
</dbReference>
<dbReference type="OrthoDB" id="9783154at2"/>
<dbReference type="InterPro" id="IPR000917">
    <property type="entry name" value="Sulfatase_N"/>
</dbReference>
<dbReference type="PANTHER" id="PTHR42693:SF42">
    <property type="entry name" value="ARYLSULFATASE G"/>
    <property type="match status" value="1"/>
</dbReference>
<organism evidence="9 10">
    <name type="scientific">Limnoglobus roseus</name>
    <dbReference type="NCBI Taxonomy" id="2598579"/>
    <lineage>
        <taxon>Bacteria</taxon>
        <taxon>Pseudomonadati</taxon>
        <taxon>Planctomycetota</taxon>
        <taxon>Planctomycetia</taxon>
        <taxon>Gemmatales</taxon>
        <taxon>Gemmataceae</taxon>
        <taxon>Limnoglobus</taxon>
    </lineage>
</organism>
<feature type="chain" id="PRO_5022880532" evidence="7">
    <location>
        <begin position="21"/>
        <end position="467"/>
    </location>
</feature>
<dbReference type="Pfam" id="PF00884">
    <property type="entry name" value="Sulfatase"/>
    <property type="match status" value="1"/>
</dbReference>
<dbReference type="PROSITE" id="PS00149">
    <property type="entry name" value="SULFATASE_2"/>
    <property type="match status" value="1"/>
</dbReference>
<dbReference type="InterPro" id="IPR050738">
    <property type="entry name" value="Sulfatase"/>
</dbReference>
<evidence type="ECO:0000256" key="6">
    <source>
        <dbReference type="ARBA" id="ARBA00022837"/>
    </source>
</evidence>
<keyword evidence="6" id="KW-0106">Calcium</keyword>
<dbReference type="GO" id="GO:0046872">
    <property type="term" value="F:metal ion binding"/>
    <property type="evidence" value="ECO:0007669"/>
    <property type="project" value="UniProtKB-KW"/>
</dbReference>
<proteinExistence type="inferred from homology"/>
<dbReference type="EMBL" id="CP042425">
    <property type="protein sequence ID" value="QEL13704.1"/>
    <property type="molecule type" value="Genomic_DNA"/>
</dbReference>
<protein>
    <submittedName>
        <fullName evidence="9">Sulfatase</fullName>
    </submittedName>
</protein>
<name>A0A5C1A9B8_9BACT</name>
<dbReference type="Gene3D" id="3.30.1120.10">
    <property type="match status" value="1"/>
</dbReference>
<dbReference type="SUPFAM" id="SSF53649">
    <property type="entry name" value="Alkaline phosphatase-like"/>
    <property type="match status" value="1"/>
</dbReference>
<evidence type="ECO:0000259" key="8">
    <source>
        <dbReference type="Pfam" id="PF00884"/>
    </source>
</evidence>
<keyword evidence="5" id="KW-0378">Hydrolase</keyword>
<reference evidence="10" key="1">
    <citation type="submission" date="2019-08" db="EMBL/GenBank/DDBJ databases">
        <title>Limnoglobus roseus gen. nov., sp. nov., a novel freshwater planctomycete with a giant genome from the family Gemmataceae.</title>
        <authorList>
            <person name="Kulichevskaya I.S."/>
            <person name="Naumoff D.G."/>
            <person name="Miroshnikov K."/>
            <person name="Ivanova A."/>
            <person name="Philippov D.A."/>
            <person name="Hakobyan A."/>
            <person name="Rijpstra I.C."/>
            <person name="Sinninghe Damste J.S."/>
            <person name="Liesack W."/>
            <person name="Dedysh S.N."/>
        </authorList>
    </citation>
    <scope>NUCLEOTIDE SEQUENCE [LARGE SCALE GENOMIC DNA]</scope>
    <source>
        <strain evidence="10">PX52</strain>
    </source>
</reference>
<accession>A0A5C1A9B8</accession>
<keyword evidence="3" id="KW-0479">Metal-binding</keyword>
<dbReference type="PROSITE" id="PS00523">
    <property type="entry name" value="SULFATASE_1"/>
    <property type="match status" value="1"/>
</dbReference>
<dbReference type="RefSeq" id="WP_149108653.1">
    <property type="nucleotide sequence ID" value="NZ_CP042425.1"/>
</dbReference>
<evidence type="ECO:0000313" key="10">
    <source>
        <dbReference type="Proteomes" id="UP000324974"/>
    </source>
</evidence>
<evidence type="ECO:0000313" key="9">
    <source>
        <dbReference type="EMBL" id="QEL13704.1"/>
    </source>
</evidence>
<evidence type="ECO:0000256" key="4">
    <source>
        <dbReference type="ARBA" id="ARBA00022729"/>
    </source>
</evidence>
<evidence type="ECO:0000256" key="1">
    <source>
        <dbReference type="ARBA" id="ARBA00001913"/>
    </source>
</evidence>
<keyword evidence="4 7" id="KW-0732">Signal</keyword>
<keyword evidence="10" id="KW-1185">Reference proteome</keyword>
<comment type="similarity">
    <text evidence="2">Belongs to the sulfatase family.</text>
</comment>
<feature type="signal peptide" evidence="7">
    <location>
        <begin position="1"/>
        <end position="20"/>
    </location>
</feature>
<dbReference type="PANTHER" id="PTHR42693">
    <property type="entry name" value="ARYLSULFATASE FAMILY MEMBER"/>
    <property type="match status" value="1"/>
</dbReference>
<evidence type="ECO:0000256" key="5">
    <source>
        <dbReference type="ARBA" id="ARBA00022801"/>
    </source>
</evidence>
<gene>
    <name evidence="9" type="ORF">PX52LOC_00562</name>
</gene>
<dbReference type="GO" id="GO:0004065">
    <property type="term" value="F:arylsulfatase activity"/>
    <property type="evidence" value="ECO:0007669"/>
    <property type="project" value="TreeGrafter"/>
</dbReference>
<evidence type="ECO:0000256" key="2">
    <source>
        <dbReference type="ARBA" id="ARBA00008779"/>
    </source>
</evidence>
<dbReference type="Proteomes" id="UP000324974">
    <property type="component" value="Chromosome"/>
</dbReference>
<evidence type="ECO:0000256" key="7">
    <source>
        <dbReference type="SAM" id="SignalP"/>
    </source>
</evidence>
<dbReference type="Gene3D" id="3.40.720.10">
    <property type="entry name" value="Alkaline Phosphatase, subunit A"/>
    <property type="match status" value="1"/>
</dbReference>
<dbReference type="CDD" id="cd16144">
    <property type="entry name" value="ARS_like"/>
    <property type="match status" value="1"/>
</dbReference>
<dbReference type="InterPro" id="IPR024607">
    <property type="entry name" value="Sulfatase_CS"/>
</dbReference>
<dbReference type="AlphaFoldDB" id="A0A5C1A9B8"/>
<evidence type="ECO:0000256" key="3">
    <source>
        <dbReference type="ARBA" id="ARBA00022723"/>
    </source>
</evidence>
<feature type="domain" description="Sulfatase N-terminal" evidence="8">
    <location>
        <begin position="24"/>
        <end position="316"/>
    </location>
</feature>
<sequence length="467" mass="51150">MLARLLSALFVLTLVPAAFAAEKPNVVFILADDLGINDLACYGRAEHRTPNLDTLAKDGVRFTTAYAACPVCSPTRAAILTGKHPARLHLTTFLPGRADAPSQKLLHPKIRLQLPLEEKTLAEYLKAAGYATAAVGKWHLGFTPDKQGFDVAFDAKESPTAKAQEELTAKAEEFLTANRDRPFFLYLAHHTPHIPLAAKPELVEKYKATFNPTYAAMIEEMDASVGRVLAKLDALKLTEKTLVVFTSDNGGLHVPELKDDPPTHSTPYRAGKGFLYEGGIRVPLIVRWPGVVKPGSVCNDAAISTDWTPTLLTVCGVTPDGPLDGVSLLPQLKGEKAAERTLFWHVPHYTNQGSRPGGAVRRGDRKLIVNYEDGSNELYNVTADPGETNNQAALRKQQTQELRTLFDTWLKSLDAQTNLPNPNFDAALHKTLYADVDVSKLKPETTAAETAKSYREWRKAIDAAVKK</sequence>
<comment type="cofactor">
    <cofactor evidence="1">
        <name>Ca(2+)</name>
        <dbReference type="ChEBI" id="CHEBI:29108"/>
    </cofactor>
</comment>
<dbReference type="KEGG" id="lrs:PX52LOC_00562"/>